<dbReference type="EMBL" id="JAYKXP010000012">
    <property type="protein sequence ID" value="KAK7051566.1"/>
    <property type="molecule type" value="Genomic_DNA"/>
</dbReference>
<keyword evidence="6" id="KW-1185">Reference proteome</keyword>
<dbReference type="InterPro" id="IPR002347">
    <property type="entry name" value="SDR_fam"/>
</dbReference>
<accession>A0AAW0DFG3</accession>
<dbReference type="AlphaFoldDB" id="A0AAW0DFG3"/>
<dbReference type="Pfam" id="PF00106">
    <property type="entry name" value="adh_short"/>
    <property type="match status" value="1"/>
</dbReference>
<dbReference type="Proteomes" id="UP001383192">
    <property type="component" value="Unassembled WGS sequence"/>
</dbReference>
<dbReference type="InterPro" id="IPR051911">
    <property type="entry name" value="SDR_oxidoreductase"/>
</dbReference>
<dbReference type="PRINTS" id="PR00081">
    <property type="entry name" value="GDHRDH"/>
</dbReference>
<evidence type="ECO:0000313" key="6">
    <source>
        <dbReference type="Proteomes" id="UP001383192"/>
    </source>
</evidence>
<dbReference type="SUPFAM" id="SSF51735">
    <property type="entry name" value="NAD(P)-binding Rossmann-fold domains"/>
    <property type="match status" value="1"/>
</dbReference>
<name>A0AAW0DFG3_9AGAR</name>
<dbReference type="InterPro" id="IPR020904">
    <property type="entry name" value="Sc_DH/Rdtase_CS"/>
</dbReference>
<proteinExistence type="inferred from homology"/>
<sequence>MSSETQSKQLVWIITGTSTGLGRELTLAALERGDKVIATARNRSLSQLEDLKEKGADILELDVTAPLNDLKAIAQEAVAIHGRIDVVVNNAGYILVGAIEENTPEETYNQFNTNVFGALNVTRAFLPHMRERRTGTIVWMGSLGGWTSSATAGLYCTTKWALRGISSTLHEEISPLGLRSTCIDFGYFRTSFLSSGHRAAYEPRIADYKEITTQAEDALQAYNSKQPGDPRRGVQVVVDVVRGEGLAQGKPFPTSLQLGSDCYSVAKEECEKALQVLETWKEVSQSTDFC</sequence>
<evidence type="ECO:0000256" key="2">
    <source>
        <dbReference type="ARBA" id="ARBA00022857"/>
    </source>
</evidence>
<evidence type="ECO:0000256" key="3">
    <source>
        <dbReference type="ARBA" id="ARBA00023002"/>
    </source>
</evidence>
<comment type="similarity">
    <text evidence="1 4">Belongs to the short-chain dehydrogenases/reductases (SDR) family.</text>
</comment>
<evidence type="ECO:0000313" key="5">
    <source>
        <dbReference type="EMBL" id="KAK7051566.1"/>
    </source>
</evidence>
<dbReference type="GO" id="GO:0016491">
    <property type="term" value="F:oxidoreductase activity"/>
    <property type="evidence" value="ECO:0007669"/>
    <property type="project" value="UniProtKB-KW"/>
</dbReference>
<gene>
    <name evidence="5" type="ORF">VNI00_004545</name>
</gene>
<keyword evidence="2" id="KW-0521">NADP</keyword>
<dbReference type="PANTHER" id="PTHR43976">
    <property type="entry name" value="SHORT CHAIN DEHYDROGENASE"/>
    <property type="match status" value="1"/>
</dbReference>
<dbReference type="Gene3D" id="3.40.50.720">
    <property type="entry name" value="NAD(P)-binding Rossmann-like Domain"/>
    <property type="match status" value="1"/>
</dbReference>
<protein>
    <recommendedName>
        <fullName evidence="7">NAD(P)-binding protein</fullName>
    </recommendedName>
</protein>
<dbReference type="PRINTS" id="PR00080">
    <property type="entry name" value="SDRFAMILY"/>
</dbReference>
<dbReference type="CDD" id="cd05374">
    <property type="entry name" value="17beta-HSD-like_SDR_c"/>
    <property type="match status" value="1"/>
</dbReference>
<comment type="caution">
    <text evidence="5">The sequence shown here is derived from an EMBL/GenBank/DDBJ whole genome shotgun (WGS) entry which is preliminary data.</text>
</comment>
<evidence type="ECO:0000256" key="4">
    <source>
        <dbReference type="RuleBase" id="RU000363"/>
    </source>
</evidence>
<organism evidence="5 6">
    <name type="scientific">Paramarasmius palmivorus</name>
    <dbReference type="NCBI Taxonomy" id="297713"/>
    <lineage>
        <taxon>Eukaryota</taxon>
        <taxon>Fungi</taxon>
        <taxon>Dikarya</taxon>
        <taxon>Basidiomycota</taxon>
        <taxon>Agaricomycotina</taxon>
        <taxon>Agaricomycetes</taxon>
        <taxon>Agaricomycetidae</taxon>
        <taxon>Agaricales</taxon>
        <taxon>Marasmiineae</taxon>
        <taxon>Marasmiaceae</taxon>
        <taxon>Paramarasmius</taxon>
    </lineage>
</organism>
<dbReference type="PROSITE" id="PS00061">
    <property type="entry name" value="ADH_SHORT"/>
    <property type="match status" value="1"/>
</dbReference>
<reference evidence="5 6" key="1">
    <citation type="submission" date="2024-01" db="EMBL/GenBank/DDBJ databases">
        <title>A draft genome for a cacao thread blight-causing isolate of Paramarasmius palmivorus.</title>
        <authorList>
            <person name="Baruah I.K."/>
            <person name="Bukari Y."/>
            <person name="Amoako-Attah I."/>
            <person name="Meinhardt L.W."/>
            <person name="Bailey B.A."/>
            <person name="Cohen S.P."/>
        </authorList>
    </citation>
    <scope>NUCLEOTIDE SEQUENCE [LARGE SCALE GENOMIC DNA]</scope>
    <source>
        <strain evidence="5 6">GH-12</strain>
    </source>
</reference>
<dbReference type="PANTHER" id="PTHR43976:SF16">
    <property type="entry name" value="SHORT-CHAIN DEHYDROGENASE_REDUCTASE FAMILY PROTEIN"/>
    <property type="match status" value="1"/>
</dbReference>
<keyword evidence="3" id="KW-0560">Oxidoreductase</keyword>
<evidence type="ECO:0008006" key="7">
    <source>
        <dbReference type="Google" id="ProtNLM"/>
    </source>
</evidence>
<evidence type="ECO:0000256" key="1">
    <source>
        <dbReference type="ARBA" id="ARBA00006484"/>
    </source>
</evidence>
<dbReference type="InterPro" id="IPR036291">
    <property type="entry name" value="NAD(P)-bd_dom_sf"/>
</dbReference>